<protein>
    <recommendedName>
        <fullName evidence="2">MATH domain-containing protein</fullName>
    </recommendedName>
</protein>
<keyword evidence="4" id="KW-1185">Reference proteome</keyword>
<accession>A0A6D2J5F4</accession>
<evidence type="ECO:0000259" key="2">
    <source>
        <dbReference type="PROSITE" id="PS50144"/>
    </source>
</evidence>
<dbReference type="EMBL" id="CACVBM020001163">
    <property type="protein sequence ID" value="CAA7036189.1"/>
    <property type="molecule type" value="Genomic_DNA"/>
</dbReference>
<dbReference type="Gene3D" id="2.60.210.10">
    <property type="entry name" value="Apoptosis, Tumor Necrosis Factor Receptor Associated Protein 2, Chain A"/>
    <property type="match status" value="1"/>
</dbReference>
<dbReference type="Pfam" id="PF22486">
    <property type="entry name" value="MATH_2"/>
    <property type="match status" value="1"/>
</dbReference>
<organism evidence="3 4">
    <name type="scientific">Microthlaspi erraticum</name>
    <dbReference type="NCBI Taxonomy" id="1685480"/>
    <lineage>
        <taxon>Eukaryota</taxon>
        <taxon>Viridiplantae</taxon>
        <taxon>Streptophyta</taxon>
        <taxon>Embryophyta</taxon>
        <taxon>Tracheophyta</taxon>
        <taxon>Spermatophyta</taxon>
        <taxon>Magnoliopsida</taxon>
        <taxon>eudicotyledons</taxon>
        <taxon>Gunneridae</taxon>
        <taxon>Pentapetalae</taxon>
        <taxon>rosids</taxon>
        <taxon>malvids</taxon>
        <taxon>Brassicales</taxon>
        <taxon>Brassicaceae</taxon>
        <taxon>Coluteocarpeae</taxon>
        <taxon>Microthlaspi</taxon>
    </lineage>
</organism>
<dbReference type="PROSITE" id="PS50144">
    <property type="entry name" value="MATH"/>
    <property type="match status" value="1"/>
</dbReference>
<dbReference type="PANTHER" id="PTHR46236">
    <property type="entry name" value="TRAF-LIKE SUPERFAMILY PROTEIN"/>
    <property type="match status" value="1"/>
</dbReference>
<evidence type="ECO:0000313" key="4">
    <source>
        <dbReference type="Proteomes" id="UP000467841"/>
    </source>
</evidence>
<dbReference type="PANTHER" id="PTHR46236:SF35">
    <property type="entry name" value="MATH DOMAIN-CONTAINING PROTEIN"/>
    <property type="match status" value="1"/>
</dbReference>
<dbReference type="Proteomes" id="UP000467841">
    <property type="component" value="Unassembled WGS sequence"/>
</dbReference>
<evidence type="ECO:0000313" key="3">
    <source>
        <dbReference type="EMBL" id="CAA7036189.1"/>
    </source>
</evidence>
<dbReference type="InterPro" id="IPR002083">
    <property type="entry name" value="MATH/TRAF_dom"/>
</dbReference>
<keyword evidence="1" id="KW-0175">Coiled coil</keyword>
<feature type="domain" description="MATH" evidence="2">
    <location>
        <begin position="1"/>
        <end position="101"/>
    </location>
</feature>
<sequence length="121" mass="13618">MISPEFESGGCRWCVVLHPNVDNCISMSLLVSGCEDLPPGWKINAKFLLSIKCGYERSTLDSVARYFDSEGPSWGLSNWFHRSQLDGFLDPRGDLKVDARVEVLHKSDPMFTFVIKESSLC</sequence>
<dbReference type="AlphaFoldDB" id="A0A6D2J5F4"/>
<dbReference type="OrthoDB" id="289038at2759"/>
<dbReference type="InterPro" id="IPR008974">
    <property type="entry name" value="TRAF-like"/>
</dbReference>
<name>A0A6D2J5F4_9BRAS</name>
<gene>
    <name evidence="3" type="ORF">MERR_LOCUS23424</name>
</gene>
<evidence type="ECO:0000256" key="1">
    <source>
        <dbReference type="ARBA" id="ARBA00023054"/>
    </source>
</evidence>
<dbReference type="SUPFAM" id="SSF49599">
    <property type="entry name" value="TRAF domain-like"/>
    <property type="match status" value="1"/>
</dbReference>
<dbReference type="InterPro" id="IPR050804">
    <property type="entry name" value="MCC"/>
</dbReference>
<reference evidence="3" key="1">
    <citation type="submission" date="2020-01" db="EMBL/GenBank/DDBJ databases">
        <authorList>
            <person name="Mishra B."/>
        </authorList>
    </citation>
    <scope>NUCLEOTIDE SEQUENCE [LARGE SCALE GENOMIC DNA]</scope>
</reference>
<comment type="caution">
    <text evidence="3">The sequence shown here is derived from an EMBL/GenBank/DDBJ whole genome shotgun (WGS) entry which is preliminary data.</text>
</comment>
<dbReference type="CDD" id="cd00121">
    <property type="entry name" value="MATH"/>
    <property type="match status" value="1"/>
</dbReference>
<proteinExistence type="predicted"/>